<evidence type="ECO:0000256" key="1">
    <source>
        <dbReference type="SAM" id="Phobius"/>
    </source>
</evidence>
<name>A0ABZ0KS59_9BACL</name>
<organism evidence="2 3">
    <name type="scientific">Sporosarcina jeotgali</name>
    <dbReference type="NCBI Taxonomy" id="3020056"/>
    <lineage>
        <taxon>Bacteria</taxon>
        <taxon>Bacillati</taxon>
        <taxon>Bacillota</taxon>
        <taxon>Bacilli</taxon>
        <taxon>Bacillales</taxon>
        <taxon>Caryophanaceae</taxon>
        <taxon>Sporosarcina</taxon>
    </lineage>
</organism>
<dbReference type="Proteomes" id="UP001303532">
    <property type="component" value="Chromosome"/>
</dbReference>
<keyword evidence="1" id="KW-0472">Membrane</keyword>
<dbReference type="EMBL" id="CP116341">
    <property type="protein sequence ID" value="WOV83091.1"/>
    <property type="molecule type" value="Genomic_DNA"/>
</dbReference>
<dbReference type="RefSeq" id="WP_323690766.1">
    <property type="nucleotide sequence ID" value="NZ_CP116341.1"/>
</dbReference>
<evidence type="ECO:0000313" key="2">
    <source>
        <dbReference type="EMBL" id="WOV83091.1"/>
    </source>
</evidence>
<gene>
    <name evidence="2" type="ORF">PGH26_09110</name>
</gene>
<sequence>MDEILNIEKRRARNIHTSSVSVKVTQDKGEVPMKLFLSVAAACLLGILAASGPIGAFVAGVIIVAILLRACLLVKEIHTQTVPKRSKEKVQDKVQDAYERYLKERDAKELER</sequence>
<keyword evidence="1" id="KW-0812">Transmembrane</keyword>
<keyword evidence="1" id="KW-1133">Transmembrane helix</keyword>
<evidence type="ECO:0000313" key="3">
    <source>
        <dbReference type="Proteomes" id="UP001303532"/>
    </source>
</evidence>
<accession>A0ABZ0KS59</accession>
<reference evidence="2 3" key="1">
    <citation type="submission" date="2023-01" db="EMBL/GenBank/DDBJ databases">
        <title>Sporosarcina sp. nov., isolated from Korean tranditional fermented seafood 'Jeotgal'.</title>
        <authorList>
            <person name="Yang A.-I."/>
        </authorList>
    </citation>
    <scope>NUCLEOTIDE SEQUENCE [LARGE SCALE GENOMIC DNA]</scope>
    <source>
        <strain evidence="2 3">B2O-1</strain>
    </source>
</reference>
<feature type="transmembrane region" description="Helical" evidence="1">
    <location>
        <begin position="35"/>
        <end position="68"/>
    </location>
</feature>
<protein>
    <submittedName>
        <fullName evidence="2">Uncharacterized protein</fullName>
    </submittedName>
</protein>
<keyword evidence="3" id="KW-1185">Reference proteome</keyword>
<proteinExistence type="predicted"/>